<evidence type="ECO:0000313" key="2">
    <source>
        <dbReference type="Proteomes" id="UP000282311"/>
    </source>
</evidence>
<dbReference type="OrthoDB" id="2623988at2"/>
<sequence>MSVIRNGHVLKLEDGSYYIEEAPFKTSKMEDAQLYFKYFDLMEAQARAKMNTNMESSMQRVSFTITILPESDF</sequence>
<reference evidence="1 2" key="1">
    <citation type="journal article" date="2007" name="Int. J. Syst. Evol. Microbiol.">
        <title>Paenibacillus ginsengarvi sp. nov., isolated from soil from ginseng cultivation.</title>
        <authorList>
            <person name="Yoon M.H."/>
            <person name="Ten L.N."/>
            <person name="Im W.T."/>
        </authorList>
    </citation>
    <scope>NUCLEOTIDE SEQUENCE [LARGE SCALE GENOMIC DNA]</scope>
    <source>
        <strain evidence="1 2">KCTC 13059</strain>
    </source>
</reference>
<protein>
    <submittedName>
        <fullName evidence="1">Uncharacterized protein</fullName>
    </submittedName>
</protein>
<accession>A0A3B0CFU6</accession>
<gene>
    <name evidence="1" type="ORF">D7M11_13355</name>
</gene>
<dbReference type="AlphaFoldDB" id="A0A3B0CFU6"/>
<organism evidence="1 2">
    <name type="scientific">Paenibacillus ginsengarvi</name>
    <dbReference type="NCBI Taxonomy" id="400777"/>
    <lineage>
        <taxon>Bacteria</taxon>
        <taxon>Bacillati</taxon>
        <taxon>Bacillota</taxon>
        <taxon>Bacilli</taxon>
        <taxon>Bacillales</taxon>
        <taxon>Paenibacillaceae</taxon>
        <taxon>Paenibacillus</taxon>
    </lineage>
</organism>
<keyword evidence="2" id="KW-1185">Reference proteome</keyword>
<dbReference type="RefSeq" id="WP_120747719.1">
    <property type="nucleotide sequence ID" value="NZ_RBAH01000008.1"/>
</dbReference>
<proteinExistence type="predicted"/>
<dbReference type="Proteomes" id="UP000282311">
    <property type="component" value="Unassembled WGS sequence"/>
</dbReference>
<comment type="caution">
    <text evidence="1">The sequence shown here is derived from an EMBL/GenBank/DDBJ whole genome shotgun (WGS) entry which is preliminary data.</text>
</comment>
<dbReference type="EMBL" id="RBAH01000008">
    <property type="protein sequence ID" value="RKN84463.1"/>
    <property type="molecule type" value="Genomic_DNA"/>
</dbReference>
<evidence type="ECO:0000313" key="1">
    <source>
        <dbReference type="EMBL" id="RKN84463.1"/>
    </source>
</evidence>
<name>A0A3B0CFU6_9BACL</name>